<dbReference type="AlphaFoldDB" id="A0A1I4A6Z2"/>
<evidence type="ECO:0000313" key="3">
    <source>
        <dbReference type="Proteomes" id="UP000198635"/>
    </source>
</evidence>
<feature type="compositionally biased region" description="Basic and acidic residues" evidence="1">
    <location>
        <begin position="187"/>
        <end position="197"/>
    </location>
</feature>
<proteinExistence type="predicted"/>
<dbReference type="Proteomes" id="UP000198635">
    <property type="component" value="Unassembled WGS sequence"/>
</dbReference>
<reference evidence="3" key="1">
    <citation type="submission" date="2016-10" db="EMBL/GenBank/DDBJ databases">
        <authorList>
            <person name="Varghese N."/>
            <person name="Submissions S."/>
        </authorList>
    </citation>
    <scope>NUCLEOTIDE SEQUENCE [LARGE SCALE GENOMIC DNA]</scope>
    <source>
        <strain evidence="3">DSM 5918</strain>
    </source>
</reference>
<name>A0A1I4A6Z2_9BACT</name>
<evidence type="ECO:0000313" key="2">
    <source>
        <dbReference type="EMBL" id="SFK51711.1"/>
    </source>
</evidence>
<gene>
    <name evidence="2" type="ORF">SAMN04488082_1307</name>
</gene>
<feature type="region of interest" description="Disordered" evidence="1">
    <location>
        <begin position="187"/>
        <end position="227"/>
    </location>
</feature>
<sequence>MEGGGVPGRRVTLCCGKDRRNSFAGLVGFPRRVAGREDEAAREATGKPTMPGSVRQSTALAATKRAARACAGAERLKSRGVRTWGLGVMAGYLIEVCAHLGVIPAQAGIHPAASGRLCVVVGASSPRRRGAIRRHPGDYASWWVRHPRAGGDPSPDFQGSSVQGVDSRLRGNDVRCESEVVFDSRMSHRGDKMRSMKEAPPGSRGRGRITARGSCCRPGGRRLGPGA</sequence>
<keyword evidence="3" id="KW-1185">Reference proteome</keyword>
<organism evidence="2 3">
    <name type="scientific">Desulfomicrobium apsheronum</name>
    <dbReference type="NCBI Taxonomy" id="52560"/>
    <lineage>
        <taxon>Bacteria</taxon>
        <taxon>Pseudomonadati</taxon>
        <taxon>Thermodesulfobacteriota</taxon>
        <taxon>Desulfovibrionia</taxon>
        <taxon>Desulfovibrionales</taxon>
        <taxon>Desulfomicrobiaceae</taxon>
        <taxon>Desulfomicrobium</taxon>
    </lineage>
</organism>
<dbReference type="EMBL" id="FORX01000030">
    <property type="protein sequence ID" value="SFK51711.1"/>
    <property type="molecule type" value="Genomic_DNA"/>
</dbReference>
<evidence type="ECO:0000256" key="1">
    <source>
        <dbReference type="SAM" id="MobiDB-lite"/>
    </source>
</evidence>
<protein>
    <submittedName>
        <fullName evidence="2">Uncharacterized protein</fullName>
    </submittedName>
</protein>
<accession>A0A1I4A6Z2</accession>
<feature type="region of interest" description="Disordered" evidence="1">
    <location>
        <begin position="150"/>
        <end position="169"/>
    </location>
</feature>